<keyword evidence="2" id="KW-0472">Membrane</keyword>
<dbReference type="InterPro" id="IPR011989">
    <property type="entry name" value="ARM-like"/>
</dbReference>
<comment type="caution">
    <text evidence="4">The sequence shown here is derived from an EMBL/GenBank/DDBJ whole genome shotgun (WGS) entry which is preliminary data.</text>
</comment>
<dbReference type="OrthoDB" id="46159at2759"/>
<dbReference type="InterPro" id="IPR024395">
    <property type="entry name" value="CLASP_N_dom"/>
</dbReference>
<accession>X6NLJ8</accession>
<evidence type="ECO:0000313" key="5">
    <source>
        <dbReference type="Proteomes" id="UP000023152"/>
    </source>
</evidence>
<feature type="transmembrane region" description="Helical" evidence="2">
    <location>
        <begin position="180"/>
        <end position="199"/>
    </location>
</feature>
<dbReference type="SUPFAM" id="SSF47473">
    <property type="entry name" value="EF-hand"/>
    <property type="match status" value="1"/>
</dbReference>
<organism evidence="4 5">
    <name type="scientific">Reticulomyxa filosa</name>
    <dbReference type="NCBI Taxonomy" id="46433"/>
    <lineage>
        <taxon>Eukaryota</taxon>
        <taxon>Sar</taxon>
        <taxon>Rhizaria</taxon>
        <taxon>Retaria</taxon>
        <taxon>Foraminifera</taxon>
        <taxon>Monothalamids</taxon>
        <taxon>Reticulomyxidae</taxon>
        <taxon>Reticulomyxa</taxon>
    </lineage>
</organism>
<feature type="non-terminal residue" evidence="4">
    <location>
        <position position="1"/>
    </location>
</feature>
<protein>
    <recommendedName>
        <fullName evidence="3">EF-hand domain-containing protein</fullName>
    </recommendedName>
</protein>
<evidence type="ECO:0000313" key="4">
    <source>
        <dbReference type="EMBL" id="ETO26594.1"/>
    </source>
</evidence>
<dbReference type="InterPro" id="IPR002048">
    <property type="entry name" value="EF_hand_dom"/>
</dbReference>
<keyword evidence="5" id="KW-1185">Reference proteome</keyword>
<keyword evidence="2" id="KW-0812">Transmembrane</keyword>
<dbReference type="SUPFAM" id="SSF48371">
    <property type="entry name" value="ARM repeat"/>
    <property type="match status" value="1"/>
</dbReference>
<name>X6NLJ8_RETFI</name>
<evidence type="ECO:0000259" key="3">
    <source>
        <dbReference type="PROSITE" id="PS50222"/>
    </source>
</evidence>
<feature type="domain" description="EF-hand" evidence="3">
    <location>
        <begin position="56"/>
        <end position="91"/>
    </location>
</feature>
<dbReference type="EMBL" id="ASPP01007753">
    <property type="protein sequence ID" value="ETO26594.1"/>
    <property type="molecule type" value="Genomic_DNA"/>
</dbReference>
<dbReference type="Proteomes" id="UP000023152">
    <property type="component" value="Unassembled WGS sequence"/>
</dbReference>
<dbReference type="AlphaFoldDB" id="X6NLJ8"/>
<feature type="domain" description="EF-hand" evidence="3">
    <location>
        <begin position="92"/>
        <end position="127"/>
    </location>
</feature>
<proteinExistence type="predicted"/>
<dbReference type="PROSITE" id="PS50222">
    <property type="entry name" value="EF_HAND_2"/>
    <property type="match status" value="2"/>
</dbReference>
<evidence type="ECO:0000256" key="1">
    <source>
        <dbReference type="SAM" id="MobiDB-lite"/>
    </source>
</evidence>
<dbReference type="Pfam" id="PF12348">
    <property type="entry name" value="CLASP_N"/>
    <property type="match status" value="1"/>
</dbReference>
<reference evidence="4 5" key="1">
    <citation type="journal article" date="2013" name="Curr. Biol.">
        <title>The Genome of the Foraminiferan Reticulomyxa filosa.</title>
        <authorList>
            <person name="Glockner G."/>
            <person name="Hulsmann N."/>
            <person name="Schleicher M."/>
            <person name="Noegel A.A."/>
            <person name="Eichinger L."/>
            <person name="Gallinger C."/>
            <person name="Pawlowski J."/>
            <person name="Sierra R."/>
            <person name="Euteneuer U."/>
            <person name="Pillet L."/>
            <person name="Moustafa A."/>
            <person name="Platzer M."/>
            <person name="Groth M."/>
            <person name="Szafranski K."/>
            <person name="Schliwa M."/>
        </authorList>
    </citation>
    <scope>NUCLEOTIDE SEQUENCE [LARGE SCALE GENOMIC DNA]</scope>
</reference>
<gene>
    <name evidence="4" type="ORF">RFI_10544</name>
</gene>
<feature type="compositionally biased region" description="Basic and acidic residues" evidence="1">
    <location>
        <begin position="17"/>
        <end position="37"/>
    </location>
</feature>
<dbReference type="Gene3D" id="1.25.10.10">
    <property type="entry name" value="Leucine-rich Repeat Variant"/>
    <property type="match status" value="1"/>
</dbReference>
<dbReference type="Gene3D" id="1.10.238.10">
    <property type="entry name" value="EF-hand"/>
    <property type="match status" value="1"/>
</dbReference>
<dbReference type="GO" id="GO:0005509">
    <property type="term" value="F:calcium ion binding"/>
    <property type="evidence" value="ECO:0007669"/>
    <property type="project" value="InterPro"/>
</dbReference>
<dbReference type="Pfam" id="PF13499">
    <property type="entry name" value="EF-hand_7"/>
    <property type="match status" value="1"/>
</dbReference>
<dbReference type="InterPro" id="IPR011992">
    <property type="entry name" value="EF-hand-dom_pair"/>
</dbReference>
<evidence type="ECO:0000256" key="2">
    <source>
        <dbReference type="SAM" id="Phobius"/>
    </source>
</evidence>
<sequence>RTWTNEDLFSGFQKMEKKAEITKEEKTKEPPKPKKVVESFPRPPEGVFWNPFAENLIESDIFYGFDQIDTKMDRRITKDEFDAILEKLGMKHTSPEKEKLFDLLDAKKQRYVEYEDFKKVLMSSPPELKEFWRKLLSASNLELAPLDDDLDLGELNVYTFTFIIIIYILNSSYIHINIYLYIYVFICVYFPLECVKLFFSSPPLWNNKDTCSSLLRDTDENWEQRIKGVHSFCRMCVNPKLKSEAFQKMFTRMALPMCIQVKDRRSMVMRETCIALAKIMIARKAAFLKFAPRILETLYECIRQRVEIVRYSAHQCAKT</sequence>
<keyword evidence="2" id="KW-1133">Transmembrane helix</keyword>
<feature type="region of interest" description="Disordered" evidence="1">
    <location>
        <begin position="17"/>
        <end position="41"/>
    </location>
</feature>
<dbReference type="InterPro" id="IPR016024">
    <property type="entry name" value="ARM-type_fold"/>
</dbReference>
<feature type="transmembrane region" description="Helical" evidence="2">
    <location>
        <begin position="155"/>
        <end position="174"/>
    </location>
</feature>